<evidence type="ECO:0000256" key="9">
    <source>
        <dbReference type="ARBA" id="ARBA00023136"/>
    </source>
</evidence>
<dbReference type="PROSITE" id="PS50923">
    <property type="entry name" value="SUSHI"/>
    <property type="match status" value="4"/>
</dbReference>
<evidence type="ECO:0000256" key="12">
    <source>
        <dbReference type="ARBA" id="ARBA00045541"/>
    </source>
</evidence>
<keyword evidence="15" id="KW-1133">Transmembrane helix</keyword>
<dbReference type="CDD" id="cd00033">
    <property type="entry name" value="CCP"/>
    <property type="match status" value="4"/>
</dbReference>
<sequence>MAYLIFISKNYFPINSTVSFLCRPGYTLSKPGPLISTCQDDGTWSPVSGSCKKKSCPNPQDLENGQVHIPDTSFGSEITYSCDEGYTLIGDDVRRCELDGNRVVWSGAIPFCKINTCAPPTSIENGKHNGGNKDFFTYGEVVTYHCDSRGQHPLSLIGDARIICDKDGEWDKLPPKCKEVKCKTPKVDNAVQLTGFGSFHTYKDTIIFECEDGYFFLRGNGRITCEADSNWSPVLPVCSAERPSTEPPYPSRPGSTSTSQQEPPVSSKPGPSLPPNKEPQGPSLGIIIVIVLTIVIVLAIIFGFIVYCQYKKQKGKNATIPVSADYKPSLEQGNHSEESKCMVSVN</sequence>
<feature type="domain" description="Sushi" evidence="16">
    <location>
        <begin position="54"/>
        <end position="114"/>
    </location>
</feature>
<keyword evidence="7" id="KW-0391">Immunity</keyword>
<dbReference type="GeneID" id="110222718"/>
<dbReference type="GO" id="GO:0016020">
    <property type="term" value="C:membrane"/>
    <property type="evidence" value="ECO:0007669"/>
    <property type="project" value="UniProtKB-SubCell"/>
</dbReference>
<keyword evidence="10 13" id="KW-1015">Disulfide bond</keyword>
<dbReference type="InterPro" id="IPR050350">
    <property type="entry name" value="Compl-Cell_Adhes-Reg"/>
</dbReference>
<feature type="region of interest" description="Disordered" evidence="14">
    <location>
        <begin position="242"/>
        <end position="277"/>
    </location>
</feature>
<comment type="caution">
    <text evidence="13">Lacks conserved residue(s) required for the propagation of feature annotation.</text>
</comment>
<feature type="compositionally biased region" description="Polar residues" evidence="14">
    <location>
        <begin position="253"/>
        <end position="264"/>
    </location>
</feature>
<dbReference type="Gene3D" id="2.10.70.10">
    <property type="entry name" value="Complement Module, domain 1"/>
    <property type="match status" value="4"/>
</dbReference>
<dbReference type="InParanoid" id="A0A6P5LYE0"/>
<dbReference type="InterPro" id="IPR035976">
    <property type="entry name" value="Sushi/SCR/CCP_sf"/>
</dbReference>
<feature type="region of interest" description="Disordered" evidence="14">
    <location>
        <begin position="327"/>
        <end position="346"/>
    </location>
</feature>
<evidence type="ECO:0000256" key="2">
    <source>
        <dbReference type="ARBA" id="ARBA00010908"/>
    </source>
</evidence>
<accession>A0A6P5LYE0</accession>
<keyword evidence="9 15" id="KW-0472">Membrane</keyword>
<dbReference type="FunFam" id="2.10.70.10:FF:000055">
    <property type="entry name" value="Complement decay-accelerating factor, GPI-anchored"/>
    <property type="match status" value="1"/>
</dbReference>
<evidence type="ECO:0000256" key="5">
    <source>
        <dbReference type="ARBA" id="ARBA00022729"/>
    </source>
</evidence>
<reference evidence="18" key="1">
    <citation type="submission" date="2025-08" db="UniProtKB">
        <authorList>
            <consortium name="RefSeq"/>
        </authorList>
    </citation>
    <scope>IDENTIFICATION</scope>
    <source>
        <tissue evidence="18">Spleen</tissue>
    </source>
</reference>
<keyword evidence="5" id="KW-0732">Signal</keyword>
<evidence type="ECO:0000256" key="8">
    <source>
        <dbReference type="ARBA" id="ARBA00022875"/>
    </source>
</evidence>
<comment type="similarity">
    <text evidence="2">Belongs to the receptors of complement activation (RCA) family.</text>
</comment>
<dbReference type="FunCoup" id="A0A6P5LYE0">
    <property type="interactions" value="176"/>
</dbReference>
<comment type="subcellular location">
    <subcellularLocation>
        <location evidence="1">Membrane</location>
    </subcellularLocation>
</comment>
<keyword evidence="11" id="KW-0325">Glycoprotein</keyword>
<dbReference type="GO" id="GO:0045087">
    <property type="term" value="P:innate immune response"/>
    <property type="evidence" value="ECO:0007669"/>
    <property type="project" value="UniProtKB-KW"/>
</dbReference>
<keyword evidence="3" id="KW-0399">Innate immunity</keyword>
<evidence type="ECO:0000256" key="11">
    <source>
        <dbReference type="ARBA" id="ARBA00023180"/>
    </source>
</evidence>
<comment type="function">
    <text evidence="12">This protein recognizes C4b and C3b fragments that condense with cell-surface hydroxyl or amino groups when nascent C4b and C3b are locally generated during C4 and c3 activation. Interaction of daf with cell-associated C4b and C3b polypeptides interferes with their ability to catalyze the conversion of C2 and factor B to enzymatically active C2a and Bb and thereby prevents the formation of C4b2a and C3bBb, the amplification convertases of the complement cascade. Inhibits complement activation by destabilizing and preventing the formation of C3 and C5 convertases, which prevents complement damage.</text>
</comment>
<feature type="domain" description="Sushi" evidence="16">
    <location>
        <begin position="115"/>
        <end position="179"/>
    </location>
</feature>
<dbReference type="GO" id="GO:0006958">
    <property type="term" value="P:complement activation, classical pathway"/>
    <property type="evidence" value="ECO:0007669"/>
    <property type="project" value="UniProtKB-KW"/>
</dbReference>
<protein>
    <submittedName>
        <fullName evidence="18">Membrane cofactor protein-like</fullName>
    </submittedName>
</protein>
<evidence type="ECO:0000256" key="3">
    <source>
        <dbReference type="ARBA" id="ARBA00022588"/>
    </source>
</evidence>
<keyword evidence="4 13" id="KW-0768">Sushi</keyword>
<evidence type="ECO:0000256" key="10">
    <source>
        <dbReference type="ARBA" id="ARBA00023157"/>
    </source>
</evidence>
<dbReference type="PANTHER" id="PTHR19325:SF317">
    <property type="entry name" value="COMPLEMENT DECAY-ACCELERATING FACTOR"/>
    <property type="match status" value="1"/>
</dbReference>
<evidence type="ECO:0000256" key="4">
    <source>
        <dbReference type="ARBA" id="ARBA00022659"/>
    </source>
</evidence>
<evidence type="ECO:0000256" key="13">
    <source>
        <dbReference type="PROSITE-ProRule" id="PRU00302"/>
    </source>
</evidence>
<organism evidence="17 18">
    <name type="scientific">Phascolarctos cinereus</name>
    <name type="common">Koala</name>
    <dbReference type="NCBI Taxonomy" id="38626"/>
    <lineage>
        <taxon>Eukaryota</taxon>
        <taxon>Metazoa</taxon>
        <taxon>Chordata</taxon>
        <taxon>Craniata</taxon>
        <taxon>Vertebrata</taxon>
        <taxon>Euteleostomi</taxon>
        <taxon>Mammalia</taxon>
        <taxon>Metatheria</taxon>
        <taxon>Diprotodontia</taxon>
        <taxon>Phascolarctidae</taxon>
        <taxon>Phascolarctos</taxon>
    </lineage>
</organism>
<evidence type="ECO:0000256" key="7">
    <source>
        <dbReference type="ARBA" id="ARBA00022859"/>
    </source>
</evidence>
<evidence type="ECO:0000256" key="1">
    <source>
        <dbReference type="ARBA" id="ARBA00004370"/>
    </source>
</evidence>
<keyword evidence="6" id="KW-0677">Repeat</keyword>
<feature type="transmembrane region" description="Helical" evidence="15">
    <location>
        <begin position="284"/>
        <end position="307"/>
    </location>
</feature>
<dbReference type="Proteomes" id="UP000515140">
    <property type="component" value="Unplaced"/>
</dbReference>
<feature type="domain" description="Sushi" evidence="16">
    <location>
        <begin position="180"/>
        <end position="240"/>
    </location>
</feature>
<evidence type="ECO:0000259" key="16">
    <source>
        <dbReference type="PROSITE" id="PS50923"/>
    </source>
</evidence>
<dbReference type="PANTHER" id="PTHR19325">
    <property type="entry name" value="COMPLEMENT COMPONENT-RELATED SUSHI DOMAIN-CONTAINING"/>
    <property type="match status" value="1"/>
</dbReference>
<name>A0A6P5LYE0_PHACI</name>
<keyword evidence="8" id="KW-0180">Complement pathway</keyword>
<dbReference type="FunFam" id="2.10.70.10:FF:000014">
    <property type="entry name" value="Membrane cofactor protein"/>
    <property type="match status" value="1"/>
</dbReference>
<keyword evidence="15" id="KW-0812">Transmembrane</keyword>
<keyword evidence="17" id="KW-1185">Reference proteome</keyword>
<dbReference type="Pfam" id="PF00084">
    <property type="entry name" value="Sushi"/>
    <property type="match status" value="4"/>
</dbReference>
<gene>
    <name evidence="18" type="primary">LOC110222718</name>
</gene>
<dbReference type="AlphaFoldDB" id="A0A6P5LYE0"/>
<proteinExistence type="inferred from homology"/>
<feature type="domain" description="Sushi" evidence="16">
    <location>
        <begin position="1"/>
        <end position="53"/>
    </location>
</feature>
<evidence type="ECO:0000256" key="6">
    <source>
        <dbReference type="ARBA" id="ARBA00022737"/>
    </source>
</evidence>
<dbReference type="KEGG" id="pcw:110222718"/>
<evidence type="ECO:0000256" key="15">
    <source>
        <dbReference type="SAM" id="Phobius"/>
    </source>
</evidence>
<feature type="disulfide bond" evidence="13">
    <location>
        <begin position="182"/>
        <end position="225"/>
    </location>
</feature>
<dbReference type="SUPFAM" id="SSF57535">
    <property type="entry name" value="Complement control module/SCR domain"/>
    <property type="match status" value="4"/>
</dbReference>
<dbReference type="InterPro" id="IPR000436">
    <property type="entry name" value="Sushi_SCR_CCP_dom"/>
</dbReference>
<evidence type="ECO:0000256" key="14">
    <source>
        <dbReference type="SAM" id="MobiDB-lite"/>
    </source>
</evidence>
<dbReference type="RefSeq" id="XP_020863520.1">
    <property type="nucleotide sequence ID" value="XM_021007861.1"/>
</dbReference>
<evidence type="ECO:0000313" key="17">
    <source>
        <dbReference type="Proteomes" id="UP000515140"/>
    </source>
</evidence>
<dbReference type="SMART" id="SM00032">
    <property type="entry name" value="CCP"/>
    <property type="match status" value="4"/>
</dbReference>
<evidence type="ECO:0000313" key="18">
    <source>
        <dbReference type="RefSeq" id="XP_020863520.1"/>
    </source>
</evidence>